<evidence type="ECO:0000313" key="5">
    <source>
        <dbReference type="Proteomes" id="UP000600588"/>
    </source>
</evidence>
<gene>
    <name evidence="4" type="ORF">ICJ83_13335</name>
</gene>
<proteinExistence type="inferred from homology"/>
<accession>A0A8J6UHN2</accession>
<protein>
    <submittedName>
        <fullName evidence="4">DNA starvation/stationary phase protection protein</fullName>
    </submittedName>
</protein>
<dbReference type="PROSITE" id="PS00819">
    <property type="entry name" value="DPS_2"/>
    <property type="match status" value="1"/>
</dbReference>
<dbReference type="Gene3D" id="1.20.1260.10">
    <property type="match status" value="1"/>
</dbReference>
<comment type="caution">
    <text evidence="4">The sequence shown here is derived from an EMBL/GenBank/DDBJ whole genome shotgun (WGS) entry which is preliminary data.</text>
</comment>
<dbReference type="PIRSF" id="PIRSF005900">
    <property type="entry name" value="Dps"/>
    <property type="match status" value="1"/>
</dbReference>
<dbReference type="PROSITE" id="PS00818">
    <property type="entry name" value="DPS_1"/>
    <property type="match status" value="1"/>
</dbReference>
<dbReference type="CDD" id="cd01043">
    <property type="entry name" value="DPS"/>
    <property type="match status" value="1"/>
</dbReference>
<dbReference type="PRINTS" id="PR01346">
    <property type="entry name" value="HELNAPAPROT"/>
</dbReference>
<dbReference type="InterPro" id="IPR002177">
    <property type="entry name" value="DPS_DNA-bd"/>
</dbReference>
<dbReference type="AlphaFoldDB" id="A0A8J6UHN2"/>
<name>A0A8J6UHN2_9FLAO</name>
<dbReference type="SUPFAM" id="SSF47240">
    <property type="entry name" value="Ferritin-like"/>
    <property type="match status" value="1"/>
</dbReference>
<dbReference type="EMBL" id="JACVXB010000006">
    <property type="protein sequence ID" value="MBD0833116.1"/>
    <property type="molecule type" value="Genomic_DNA"/>
</dbReference>
<reference evidence="4 5" key="1">
    <citation type="submission" date="2020-09" db="EMBL/GenBank/DDBJ databases">
        <title>TT11 complete genome.</title>
        <authorList>
            <person name="Wu Z."/>
        </authorList>
    </citation>
    <scope>NUCLEOTIDE SEQUENCE [LARGE SCALE GENOMIC DNA]</scope>
    <source>
        <strain evidence="4 5">TT11</strain>
    </source>
</reference>
<comment type="similarity">
    <text evidence="1 2">Belongs to the Dps family.</text>
</comment>
<dbReference type="GO" id="GO:0008199">
    <property type="term" value="F:ferric iron binding"/>
    <property type="evidence" value="ECO:0007669"/>
    <property type="project" value="InterPro"/>
</dbReference>
<dbReference type="RefSeq" id="WP_188230902.1">
    <property type="nucleotide sequence ID" value="NZ_JACVXB010000006.1"/>
</dbReference>
<evidence type="ECO:0000313" key="4">
    <source>
        <dbReference type="EMBL" id="MBD0833116.1"/>
    </source>
</evidence>
<dbReference type="Proteomes" id="UP000600588">
    <property type="component" value="Unassembled WGS sequence"/>
</dbReference>
<dbReference type="PANTHER" id="PTHR42932">
    <property type="entry name" value="GENERAL STRESS PROTEIN 20U"/>
    <property type="match status" value="1"/>
</dbReference>
<dbReference type="PANTHER" id="PTHR42932:SF1">
    <property type="entry name" value="GENERAL STRESS PROTEIN 20U"/>
    <property type="match status" value="1"/>
</dbReference>
<evidence type="ECO:0000256" key="1">
    <source>
        <dbReference type="ARBA" id="ARBA00009497"/>
    </source>
</evidence>
<feature type="domain" description="Ferritin/DPS" evidence="3">
    <location>
        <begin position="18"/>
        <end position="155"/>
    </location>
</feature>
<organism evidence="4 5">
    <name type="scientific">Aestuariibaculum sediminum</name>
    <dbReference type="NCBI Taxonomy" id="2770637"/>
    <lineage>
        <taxon>Bacteria</taxon>
        <taxon>Pseudomonadati</taxon>
        <taxon>Bacteroidota</taxon>
        <taxon>Flavobacteriia</taxon>
        <taxon>Flavobacteriales</taxon>
        <taxon>Flavobacteriaceae</taxon>
    </lineage>
</organism>
<dbReference type="InterPro" id="IPR009078">
    <property type="entry name" value="Ferritin-like_SF"/>
</dbReference>
<sequence length="156" mass="18000">MTLNSIGLDTTKSKEVAKDLNHLLANFQIYYQNLRGIHWNIKGKRFFDLHVKFEELYTDANTKVDEIAERILTLGETPYHTFEDYAAHGQVPVGKNISQDEKAVSLIVESLTELLKIERDILEKSDDVNDEGTNSMMSDFITEQEKTVWMMKAWLS</sequence>
<evidence type="ECO:0000259" key="3">
    <source>
        <dbReference type="Pfam" id="PF00210"/>
    </source>
</evidence>
<dbReference type="GO" id="GO:0016722">
    <property type="term" value="F:oxidoreductase activity, acting on metal ions"/>
    <property type="evidence" value="ECO:0007669"/>
    <property type="project" value="InterPro"/>
</dbReference>
<dbReference type="InterPro" id="IPR012347">
    <property type="entry name" value="Ferritin-like"/>
</dbReference>
<keyword evidence="5" id="KW-1185">Reference proteome</keyword>
<dbReference type="InterPro" id="IPR008331">
    <property type="entry name" value="Ferritin_DPS_dom"/>
</dbReference>
<dbReference type="Pfam" id="PF00210">
    <property type="entry name" value="Ferritin"/>
    <property type="match status" value="1"/>
</dbReference>
<dbReference type="InterPro" id="IPR023188">
    <property type="entry name" value="DPS_DNA-bd_CS"/>
</dbReference>
<evidence type="ECO:0000256" key="2">
    <source>
        <dbReference type="RuleBase" id="RU003875"/>
    </source>
</evidence>